<protein>
    <submittedName>
        <fullName evidence="4">Uncharacterized protein</fullName>
    </submittedName>
</protein>
<dbReference type="PROSITE" id="PS50250">
    <property type="entry name" value="PCI"/>
    <property type="match status" value="1"/>
</dbReference>
<evidence type="ECO:0000313" key="4">
    <source>
        <dbReference type="EMBL" id="QBZ60374.1"/>
    </source>
</evidence>
<evidence type="ECO:0000256" key="3">
    <source>
        <dbReference type="SAM" id="MobiDB-lite"/>
    </source>
</evidence>
<comment type="similarity">
    <text evidence="1">Belongs to the CSN7/EIF3M family. CSN7 subfamily.</text>
</comment>
<dbReference type="PANTHER" id="PTHR15350">
    <property type="entry name" value="COP9 SIGNALOSOME COMPLEX SUBUNIT 7/DENDRITIC CELL PROTEIN GA17"/>
    <property type="match status" value="1"/>
</dbReference>
<proteinExistence type="inferred from homology"/>
<evidence type="ECO:0000313" key="5">
    <source>
        <dbReference type="Proteomes" id="UP000294847"/>
    </source>
</evidence>
<dbReference type="SMART" id="SM00088">
    <property type="entry name" value="PINT"/>
    <property type="match status" value="1"/>
</dbReference>
<dbReference type="AlphaFoldDB" id="A0A4P7NEU2"/>
<feature type="region of interest" description="Disordered" evidence="3">
    <location>
        <begin position="220"/>
        <end position="286"/>
    </location>
</feature>
<dbReference type="GO" id="GO:0008180">
    <property type="term" value="C:COP9 signalosome"/>
    <property type="evidence" value="ECO:0007669"/>
    <property type="project" value="UniProtKB-KW"/>
</dbReference>
<dbReference type="Proteomes" id="UP000294847">
    <property type="component" value="Chromosome 4"/>
</dbReference>
<keyword evidence="2" id="KW-0736">Signalosome</keyword>
<sequence>MEQAKALNALEPFLALSKAATAPRAAADLVLQATSAPNTFIFTELLAQPEIQALVTSADYSPALTVLQVFSYGTWATYAQTPGLPPLNDAQALKLRQLSLLTMARDKDALKYDVLMSGLQLQTKSELESLVVSAVYAGLITAKLDPAHGIVRVSSVSPLRDLAPGTVPDLINELHQWYDRCRSALDDLDAEIATIRQTAATRVTEKSEWDAKMQRLIEDEKNATDSGGGGTSSSRKLPTGLGSGRRLGFGKRANVGSMADAGDEAMDVDTDDDDSNTKKRSSRRKL</sequence>
<evidence type="ECO:0000256" key="1">
    <source>
        <dbReference type="ARBA" id="ARBA00008482"/>
    </source>
</evidence>
<feature type="compositionally biased region" description="Acidic residues" evidence="3">
    <location>
        <begin position="261"/>
        <end position="274"/>
    </location>
</feature>
<dbReference type="Pfam" id="PF22061">
    <property type="entry name" value="CSN7_HB_subdom"/>
    <property type="match status" value="1"/>
</dbReference>
<evidence type="ECO:0000256" key="2">
    <source>
        <dbReference type="ARBA" id="ARBA00022790"/>
    </source>
</evidence>
<dbReference type="EMBL" id="CP034207">
    <property type="protein sequence ID" value="QBZ60374.1"/>
    <property type="molecule type" value="Genomic_DNA"/>
</dbReference>
<accession>A0A4P7NEU2</accession>
<dbReference type="Pfam" id="PF01399">
    <property type="entry name" value="PCI"/>
    <property type="match status" value="1"/>
</dbReference>
<organism evidence="4 5">
    <name type="scientific">Pyricularia oryzae</name>
    <name type="common">Rice blast fungus</name>
    <name type="synonym">Magnaporthe oryzae</name>
    <dbReference type="NCBI Taxonomy" id="318829"/>
    <lineage>
        <taxon>Eukaryota</taxon>
        <taxon>Fungi</taxon>
        <taxon>Dikarya</taxon>
        <taxon>Ascomycota</taxon>
        <taxon>Pezizomycotina</taxon>
        <taxon>Sordariomycetes</taxon>
        <taxon>Sordariomycetidae</taxon>
        <taxon>Magnaporthales</taxon>
        <taxon>Pyriculariaceae</taxon>
        <taxon>Pyricularia</taxon>
    </lineage>
</organism>
<dbReference type="InterPro" id="IPR045237">
    <property type="entry name" value="COPS7/eIF3m"/>
</dbReference>
<gene>
    <name evidence="4" type="ORF">PoMZ_07315</name>
</gene>
<dbReference type="PANTHER" id="PTHR15350:SF5">
    <property type="entry name" value="COP9 SIGNALOSOME COMPLEX SUBUNIT 7"/>
    <property type="match status" value="1"/>
</dbReference>
<reference evidence="4 5" key="1">
    <citation type="journal article" date="2019" name="Mol. Biol. Evol.">
        <title>Blast fungal genomes show frequent chromosomal changes, gene gains and losses, and effector gene turnover.</title>
        <authorList>
            <person name="Gomez Luciano L.B."/>
            <person name="Jason Tsai I."/>
            <person name="Chuma I."/>
            <person name="Tosa Y."/>
            <person name="Chen Y.H."/>
            <person name="Li J.Y."/>
            <person name="Li M.Y."/>
            <person name="Jade Lu M.Y."/>
            <person name="Nakayashiki H."/>
            <person name="Li W.H."/>
        </authorList>
    </citation>
    <scope>NUCLEOTIDE SEQUENCE [LARGE SCALE GENOMIC DNA]</scope>
    <source>
        <strain evidence="4">MZ5-1-6</strain>
    </source>
</reference>
<name>A0A4P7NEU2_PYROR</name>
<dbReference type="InterPro" id="IPR000717">
    <property type="entry name" value="PCI_dom"/>
</dbReference>